<dbReference type="GO" id="GO:0005576">
    <property type="term" value="C:extracellular region"/>
    <property type="evidence" value="ECO:0007669"/>
    <property type="project" value="UniProtKB-SubCell"/>
</dbReference>
<dbReference type="InterPro" id="IPR003368">
    <property type="entry name" value="POMP_repeat"/>
</dbReference>
<keyword evidence="11" id="KW-1185">Reference proteome</keyword>
<feature type="compositionally biased region" description="Basic and acidic residues" evidence="8">
    <location>
        <begin position="60"/>
        <end position="98"/>
    </location>
</feature>
<dbReference type="PATRIC" id="fig|369723.5.peg.4582"/>
<evidence type="ECO:0000256" key="3">
    <source>
        <dbReference type="ARBA" id="ARBA00004613"/>
    </source>
</evidence>
<dbReference type="GO" id="GO:0009279">
    <property type="term" value="C:cell outer membrane"/>
    <property type="evidence" value="ECO:0007669"/>
    <property type="project" value="UniProtKB-SubCell"/>
</dbReference>
<feature type="transmembrane region" description="Helical" evidence="9">
    <location>
        <begin position="27"/>
        <end position="48"/>
    </location>
</feature>
<evidence type="ECO:0000256" key="9">
    <source>
        <dbReference type="SAM" id="Phobius"/>
    </source>
</evidence>
<accession>A4XD51</accession>
<dbReference type="KEGG" id="stp:Strop_4430"/>
<keyword evidence="7" id="KW-0998">Cell outer membrane</keyword>
<evidence type="ECO:0000256" key="8">
    <source>
        <dbReference type="SAM" id="MobiDB-lite"/>
    </source>
</evidence>
<feature type="region of interest" description="Disordered" evidence="8">
    <location>
        <begin position="59"/>
        <end position="104"/>
    </location>
</feature>
<dbReference type="Pfam" id="PF02415">
    <property type="entry name" value="Chlam_PMP"/>
    <property type="match status" value="1"/>
</dbReference>
<evidence type="ECO:0000313" key="10">
    <source>
        <dbReference type="EMBL" id="ABP56858.1"/>
    </source>
</evidence>
<evidence type="ECO:0000256" key="1">
    <source>
        <dbReference type="ARBA" id="ARBA00004196"/>
    </source>
</evidence>
<comment type="subcellular location">
    <subcellularLocation>
        <location evidence="1">Cell envelope</location>
    </subcellularLocation>
    <subcellularLocation>
        <location evidence="2">Cell outer membrane</location>
    </subcellularLocation>
    <subcellularLocation>
        <location evidence="3">Secreted</location>
    </subcellularLocation>
</comment>
<protein>
    <submittedName>
        <fullName evidence="10">Polymorphic outer membrane protein</fullName>
    </submittedName>
</protein>
<keyword evidence="4" id="KW-0964">Secreted</keyword>
<dbReference type="AlphaFoldDB" id="A4XD51"/>
<organism evidence="10 11">
    <name type="scientific">Salinispora tropica (strain ATCC BAA-916 / DSM 44818 / JCM 13857 / NBRC 105044 / CNB-440)</name>
    <dbReference type="NCBI Taxonomy" id="369723"/>
    <lineage>
        <taxon>Bacteria</taxon>
        <taxon>Bacillati</taxon>
        <taxon>Actinomycetota</taxon>
        <taxon>Actinomycetes</taxon>
        <taxon>Micromonosporales</taxon>
        <taxon>Micromonosporaceae</taxon>
        <taxon>Salinispora</taxon>
    </lineage>
</organism>
<keyword evidence="9" id="KW-1133">Transmembrane helix</keyword>
<evidence type="ECO:0000256" key="2">
    <source>
        <dbReference type="ARBA" id="ARBA00004442"/>
    </source>
</evidence>
<dbReference type="PANTHER" id="PTHR11319:SF35">
    <property type="entry name" value="OUTER MEMBRANE PROTEIN PMPC-RELATED"/>
    <property type="match status" value="1"/>
</dbReference>
<dbReference type="InterPro" id="IPR011050">
    <property type="entry name" value="Pectin_lyase_fold/virulence"/>
</dbReference>
<dbReference type="HOGENOM" id="CLU_027862_0_0_11"/>
<name>A4XD51_SALTO</name>
<dbReference type="Proteomes" id="UP000000235">
    <property type="component" value="Chromosome"/>
</dbReference>
<proteinExistence type="predicted"/>
<evidence type="ECO:0000256" key="6">
    <source>
        <dbReference type="ARBA" id="ARBA00023136"/>
    </source>
</evidence>
<dbReference type="SUPFAM" id="SSF51126">
    <property type="entry name" value="Pectin lyase-like"/>
    <property type="match status" value="1"/>
</dbReference>
<dbReference type="STRING" id="369723.Strop_4430"/>
<evidence type="ECO:0000256" key="7">
    <source>
        <dbReference type="ARBA" id="ARBA00023237"/>
    </source>
</evidence>
<keyword evidence="9" id="KW-0812">Transmembrane</keyword>
<gene>
    <name evidence="10" type="ordered locus">Strop_4430</name>
</gene>
<keyword evidence="6 9" id="KW-0472">Membrane</keyword>
<evidence type="ECO:0000256" key="4">
    <source>
        <dbReference type="ARBA" id="ARBA00022525"/>
    </source>
</evidence>
<dbReference type="EMBL" id="CP000667">
    <property type="protein sequence ID" value="ABP56858.1"/>
    <property type="molecule type" value="Genomic_DNA"/>
</dbReference>
<dbReference type="eggNOG" id="COG2931">
    <property type="taxonomic scope" value="Bacteria"/>
</dbReference>
<dbReference type="RefSeq" id="WP_012015622.1">
    <property type="nucleotide sequence ID" value="NC_009380.1"/>
</dbReference>
<keyword evidence="5" id="KW-0732">Signal</keyword>
<reference evidence="11" key="1">
    <citation type="journal article" date="2007" name="Proc. Natl. Acad. Sci. U.S.A.">
        <title>Genome sequencing reveals complex secondary metabolome in the marine actinomycete Salinispora tropica.</title>
        <authorList>
            <person name="Udwary D.W."/>
            <person name="Zeigler L."/>
            <person name="Asolkar R.N."/>
            <person name="Singan V."/>
            <person name="Lapidus A."/>
            <person name="Fenical W."/>
            <person name="Jensen P.R."/>
            <person name="Moore B.S."/>
        </authorList>
    </citation>
    <scope>NUCLEOTIDE SEQUENCE [LARGE SCALE GENOMIC DNA]</scope>
    <source>
        <strain evidence="11">ATCC BAA-916 / DSM 44818 / CNB-440</strain>
    </source>
</reference>
<evidence type="ECO:0000313" key="11">
    <source>
        <dbReference type="Proteomes" id="UP000000235"/>
    </source>
</evidence>
<dbReference type="PANTHER" id="PTHR11319">
    <property type="entry name" value="G PROTEIN-COUPLED RECEPTOR-RELATED"/>
    <property type="match status" value="1"/>
</dbReference>
<sequence>MNHQNHSHEPEPDHRPGGYRAWSRRRWWAVGLAGVVGLTLTTVGIVAATPAADSIGRALTIDDRAEQPHQPYRDDRGKKGDPGKRDDKGKREKEEKKPQGTPVPCDADALIAAITLANARGGATLNLAKDCTYLLTADLDGNGLPVITTPITLNGNKNTTLERAAAADQFRILTVNVGGDLTLNHLKVTGGHTTDDGGGILVNPGGALTTNHSTITRNIADSDGGGIANNGTTRITHSTISHNTAAGSDGGGILNSGLLTIDESQIRSNTAAQGGGIASTTGTVQLTHSTVSANQATFYGGLTLVNTSSTVADTHITHNNAEQTGGVRVLDGQLTLRSVVLAQNSGTLSRVGGLAVDPATPVVVEDSVITGNTAAKDGGGIYNAGDLVVRRTRISGNQAEQGGGIYNTATGTVTLNATKIVKNTADIDGGGSFNDGGTVNLNTATGTIVINNRPDNCVNVSGCAG</sequence>
<evidence type="ECO:0000256" key="5">
    <source>
        <dbReference type="ARBA" id="ARBA00022729"/>
    </source>
</evidence>